<keyword evidence="6" id="KW-0325">Glycoprotein</keyword>
<dbReference type="PROSITE" id="PS00149">
    <property type="entry name" value="SULFATASE_2"/>
    <property type="match status" value="1"/>
</dbReference>
<dbReference type="OrthoDB" id="103349at2759"/>
<accession>A0A1D1VSP0</accession>
<feature type="transmembrane region" description="Helical" evidence="7">
    <location>
        <begin position="12"/>
        <end position="34"/>
    </location>
</feature>
<keyword evidence="7" id="KW-0812">Transmembrane</keyword>
<dbReference type="GO" id="GO:0046872">
    <property type="term" value="F:metal ion binding"/>
    <property type="evidence" value="ECO:0007669"/>
    <property type="project" value="UniProtKB-KW"/>
</dbReference>
<keyword evidence="3" id="KW-0479">Metal-binding</keyword>
<evidence type="ECO:0000256" key="1">
    <source>
        <dbReference type="ARBA" id="ARBA00001913"/>
    </source>
</evidence>
<keyword evidence="7" id="KW-0472">Membrane</keyword>
<comment type="cofactor">
    <cofactor evidence="1">
        <name>Ca(2+)</name>
        <dbReference type="ChEBI" id="CHEBI:29108"/>
    </cofactor>
</comment>
<sequence length="284" mass="32595">MEPNEEVNPRPAPFSFLHVLFASLIILLSGELLYHNFPQLRLLLWGEPTASETSLKANATRPHIVFILLDDLGWNDVSFHGYDEMRTVNIDRLAAEGVILNSFYAQYVCSPSRAALMTGKYPIRHELHHGVIQVRHRLGLDPSVKILPQLLRELGYDTHAVGKWHLGHFQTRYLPTNRGFDTFFGFYGPGIEHHNHTTGDTFDALDLWDNDRPARNYQGQHITKVLTEVAVKHISNHDPTKPMFLYFSHANLFQDVVGQSPPVDQEYYDRFPNIKHEGRRKHAG</sequence>
<keyword evidence="7" id="KW-1133">Transmembrane helix</keyword>
<dbReference type="EMBL" id="BDGG01000010">
    <property type="protein sequence ID" value="GAV03906.1"/>
    <property type="molecule type" value="Genomic_DNA"/>
</dbReference>
<evidence type="ECO:0000256" key="3">
    <source>
        <dbReference type="ARBA" id="ARBA00022723"/>
    </source>
</evidence>
<evidence type="ECO:0000313" key="10">
    <source>
        <dbReference type="Proteomes" id="UP000186922"/>
    </source>
</evidence>
<organism evidence="9 10">
    <name type="scientific">Ramazzottius varieornatus</name>
    <name type="common">Water bear</name>
    <name type="synonym">Tardigrade</name>
    <dbReference type="NCBI Taxonomy" id="947166"/>
    <lineage>
        <taxon>Eukaryota</taxon>
        <taxon>Metazoa</taxon>
        <taxon>Ecdysozoa</taxon>
        <taxon>Tardigrada</taxon>
        <taxon>Eutardigrada</taxon>
        <taxon>Parachela</taxon>
        <taxon>Hypsibioidea</taxon>
        <taxon>Ramazzottiidae</taxon>
        <taxon>Ramazzottius</taxon>
    </lineage>
</organism>
<protein>
    <recommendedName>
        <fullName evidence="8">Sulfatase N-terminal domain-containing protein</fullName>
    </recommendedName>
</protein>
<keyword evidence="10" id="KW-1185">Reference proteome</keyword>
<evidence type="ECO:0000256" key="6">
    <source>
        <dbReference type="ARBA" id="ARBA00023180"/>
    </source>
</evidence>
<dbReference type="PANTHER" id="PTHR10342">
    <property type="entry name" value="ARYLSULFATASE"/>
    <property type="match status" value="1"/>
</dbReference>
<evidence type="ECO:0000313" key="9">
    <source>
        <dbReference type="EMBL" id="GAV03906.1"/>
    </source>
</evidence>
<dbReference type="Gene3D" id="3.40.720.10">
    <property type="entry name" value="Alkaline Phosphatase, subunit A"/>
    <property type="match status" value="1"/>
</dbReference>
<dbReference type="InterPro" id="IPR000917">
    <property type="entry name" value="Sulfatase_N"/>
</dbReference>
<dbReference type="STRING" id="947166.A0A1D1VSP0"/>
<dbReference type="InterPro" id="IPR047115">
    <property type="entry name" value="ARSB"/>
</dbReference>
<gene>
    <name evidence="9" type="primary">RvY_14270</name>
    <name evidence="9" type="synonym">RvY_14270.2</name>
    <name evidence="9" type="ORF">RvY_14270-2</name>
</gene>
<evidence type="ECO:0000256" key="4">
    <source>
        <dbReference type="ARBA" id="ARBA00022801"/>
    </source>
</evidence>
<evidence type="ECO:0000256" key="7">
    <source>
        <dbReference type="SAM" id="Phobius"/>
    </source>
</evidence>
<dbReference type="Proteomes" id="UP000186922">
    <property type="component" value="Unassembled WGS sequence"/>
</dbReference>
<dbReference type="InterPro" id="IPR017850">
    <property type="entry name" value="Alkaline_phosphatase_core_sf"/>
</dbReference>
<proteinExistence type="inferred from homology"/>
<evidence type="ECO:0000259" key="8">
    <source>
        <dbReference type="Pfam" id="PF00884"/>
    </source>
</evidence>
<dbReference type="GO" id="GO:0008484">
    <property type="term" value="F:sulfuric ester hydrolase activity"/>
    <property type="evidence" value="ECO:0007669"/>
    <property type="project" value="InterPro"/>
</dbReference>
<comment type="caution">
    <text evidence="9">The sequence shown here is derived from an EMBL/GenBank/DDBJ whole genome shotgun (WGS) entry which is preliminary data.</text>
</comment>
<evidence type="ECO:0000256" key="2">
    <source>
        <dbReference type="ARBA" id="ARBA00008779"/>
    </source>
</evidence>
<evidence type="ECO:0000256" key="5">
    <source>
        <dbReference type="ARBA" id="ARBA00022837"/>
    </source>
</evidence>
<feature type="domain" description="Sulfatase N-terminal" evidence="8">
    <location>
        <begin position="62"/>
        <end position="268"/>
    </location>
</feature>
<dbReference type="SUPFAM" id="SSF53649">
    <property type="entry name" value="Alkaline phosphatase-like"/>
    <property type="match status" value="1"/>
</dbReference>
<dbReference type="Pfam" id="PF00884">
    <property type="entry name" value="Sulfatase"/>
    <property type="match status" value="1"/>
</dbReference>
<dbReference type="AlphaFoldDB" id="A0A1D1VSP0"/>
<keyword evidence="4" id="KW-0378">Hydrolase</keyword>
<reference evidence="9 10" key="1">
    <citation type="journal article" date="2016" name="Nat. Commun.">
        <title>Extremotolerant tardigrade genome and improved radiotolerance of human cultured cells by tardigrade-unique protein.</title>
        <authorList>
            <person name="Hashimoto T."/>
            <person name="Horikawa D.D."/>
            <person name="Saito Y."/>
            <person name="Kuwahara H."/>
            <person name="Kozuka-Hata H."/>
            <person name="Shin-I T."/>
            <person name="Minakuchi Y."/>
            <person name="Ohishi K."/>
            <person name="Motoyama A."/>
            <person name="Aizu T."/>
            <person name="Enomoto A."/>
            <person name="Kondo K."/>
            <person name="Tanaka S."/>
            <person name="Hara Y."/>
            <person name="Koshikawa S."/>
            <person name="Sagara H."/>
            <person name="Miura T."/>
            <person name="Yokobori S."/>
            <person name="Miyagawa K."/>
            <person name="Suzuki Y."/>
            <person name="Kubo T."/>
            <person name="Oyama M."/>
            <person name="Kohara Y."/>
            <person name="Fujiyama A."/>
            <person name="Arakawa K."/>
            <person name="Katayama T."/>
            <person name="Toyoda A."/>
            <person name="Kunieda T."/>
        </authorList>
    </citation>
    <scope>NUCLEOTIDE SEQUENCE [LARGE SCALE GENOMIC DNA]</scope>
    <source>
        <strain evidence="9 10">YOKOZUNA-1</strain>
    </source>
</reference>
<comment type="similarity">
    <text evidence="2">Belongs to the sulfatase family.</text>
</comment>
<dbReference type="PANTHER" id="PTHR10342:SF273">
    <property type="entry name" value="RE14504P"/>
    <property type="match status" value="1"/>
</dbReference>
<dbReference type="InterPro" id="IPR024607">
    <property type="entry name" value="Sulfatase_CS"/>
</dbReference>
<name>A0A1D1VSP0_RAMVA</name>
<keyword evidence="5" id="KW-0106">Calcium</keyword>